<evidence type="ECO:0000313" key="2">
    <source>
        <dbReference type="Proteomes" id="UP000076858"/>
    </source>
</evidence>
<keyword evidence="2" id="KW-1185">Reference proteome</keyword>
<dbReference type="Proteomes" id="UP000076858">
    <property type="component" value="Unassembled WGS sequence"/>
</dbReference>
<sequence>MEGGNKTKSVGLSKKDFLLKADYLRKTDNAEALSRVESDVEIIKLRVGWYVRLLFIYKIALALEKRARECWELVRSKVHQADLWEDSISRIFRLICLVQGL</sequence>
<name>A0A162PJ71_9CRUS</name>
<reference evidence="1 2" key="1">
    <citation type="submission" date="2016-03" db="EMBL/GenBank/DDBJ databases">
        <title>EvidentialGene: Evidence-directed Construction of Genes on Genomes.</title>
        <authorList>
            <person name="Gilbert D.G."/>
            <person name="Choi J.-H."/>
            <person name="Mockaitis K."/>
            <person name="Colbourne J."/>
            <person name="Pfrender M."/>
        </authorList>
    </citation>
    <scope>NUCLEOTIDE SEQUENCE [LARGE SCALE GENOMIC DNA]</scope>
    <source>
        <strain evidence="1 2">Xinb3</strain>
        <tissue evidence="1">Complete organism</tissue>
    </source>
</reference>
<evidence type="ECO:0000313" key="1">
    <source>
        <dbReference type="EMBL" id="KZS18891.1"/>
    </source>
</evidence>
<organism evidence="1 2">
    <name type="scientific">Daphnia magna</name>
    <dbReference type="NCBI Taxonomy" id="35525"/>
    <lineage>
        <taxon>Eukaryota</taxon>
        <taxon>Metazoa</taxon>
        <taxon>Ecdysozoa</taxon>
        <taxon>Arthropoda</taxon>
        <taxon>Crustacea</taxon>
        <taxon>Branchiopoda</taxon>
        <taxon>Diplostraca</taxon>
        <taxon>Cladocera</taxon>
        <taxon>Anomopoda</taxon>
        <taxon>Daphniidae</taxon>
        <taxon>Daphnia</taxon>
    </lineage>
</organism>
<proteinExistence type="predicted"/>
<dbReference type="EMBL" id="LRGB01000512">
    <property type="protein sequence ID" value="KZS18891.1"/>
    <property type="molecule type" value="Genomic_DNA"/>
</dbReference>
<dbReference type="AlphaFoldDB" id="A0A162PJ71"/>
<gene>
    <name evidence="1" type="ORF">APZ42_015508</name>
</gene>
<protein>
    <submittedName>
        <fullName evidence="1">Uncharacterized protein</fullName>
    </submittedName>
</protein>
<accession>A0A162PJ71</accession>
<comment type="caution">
    <text evidence="1">The sequence shown here is derived from an EMBL/GenBank/DDBJ whole genome shotgun (WGS) entry which is preliminary data.</text>
</comment>